<proteinExistence type="predicted"/>
<evidence type="ECO:0000256" key="2">
    <source>
        <dbReference type="ARBA" id="ARBA00022692"/>
    </source>
</evidence>
<dbReference type="RefSeq" id="WP_110017421.1">
    <property type="nucleotide sequence ID" value="NZ_QGTJ01000002.1"/>
</dbReference>
<dbReference type="CDD" id="cd07042">
    <property type="entry name" value="STAS_SulP_like_sulfate_transporter"/>
    <property type="match status" value="1"/>
</dbReference>
<dbReference type="Pfam" id="PF01740">
    <property type="entry name" value="STAS"/>
    <property type="match status" value="1"/>
</dbReference>
<feature type="transmembrane region" description="Helical" evidence="5">
    <location>
        <begin position="335"/>
        <end position="358"/>
    </location>
</feature>
<feature type="transmembrane region" description="Helical" evidence="5">
    <location>
        <begin position="365"/>
        <end position="382"/>
    </location>
</feature>
<evidence type="ECO:0000313" key="7">
    <source>
        <dbReference type="EMBL" id="PWV64796.1"/>
    </source>
</evidence>
<feature type="transmembrane region" description="Helical" evidence="5">
    <location>
        <begin position="269"/>
        <end position="293"/>
    </location>
</feature>
<keyword evidence="4 5" id="KW-0472">Membrane</keyword>
<dbReference type="InterPro" id="IPR011547">
    <property type="entry name" value="SLC26A/SulP_dom"/>
</dbReference>
<dbReference type="PANTHER" id="PTHR11814">
    <property type="entry name" value="SULFATE TRANSPORTER"/>
    <property type="match status" value="1"/>
</dbReference>
<reference evidence="7 8" key="1">
    <citation type="submission" date="2018-05" db="EMBL/GenBank/DDBJ databases">
        <title>Genomic Encyclopedia of Type Strains, Phase IV (KMG-IV): sequencing the most valuable type-strain genomes for metagenomic binning, comparative biology and taxonomic classification.</title>
        <authorList>
            <person name="Goeker M."/>
        </authorList>
    </citation>
    <scope>NUCLEOTIDE SEQUENCE [LARGE SCALE GENOMIC DNA]</scope>
    <source>
        <strain evidence="7 8">DSM 23606</strain>
    </source>
</reference>
<dbReference type="PROSITE" id="PS50801">
    <property type="entry name" value="STAS"/>
    <property type="match status" value="1"/>
</dbReference>
<keyword evidence="3 5" id="KW-1133">Transmembrane helix</keyword>
<feature type="transmembrane region" description="Helical" evidence="5">
    <location>
        <begin position="104"/>
        <end position="129"/>
    </location>
</feature>
<dbReference type="Pfam" id="PF00916">
    <property type="entry name" value="Sulfate_transp"/>
    <property type="match status" value="1"/>
</dbReference>
<evidence type="ECO:0000313" key="8">
    <source>
        <dbReference type="Proteomes" id="UP000246569"/>
    </source>
</evidence>
<feature type="transmembrane region" description="Helical" evidence="5">
    <location>
        <begin position="177"/>
        <end position="198"/>
    </location>
</feature>
<feature type="transmembrane region" description="Helical" evidence="5">
    <location>
        <begin position="136"/>
        <end position="157"/>
    </location>
</feature>
<evidence type="ECO:0000256" key="1">
    <source>
        <dbReference type="ARBA" id="ARBA00004141"/>
    </source>
</evidence>
<dbReference type="Proteomes" id="UP000246569">
    <property type="component" value="Unassembled WGS sequence"/>
</dbReference>
<dbReference type="EMBL" id="QGTJ01000002">
    <property type="protein sequence ID" value="PWV64796.1"/>
    <property type="molecule type" value="Genomic_DNA"/>
</dbReference>
<feature type="transmembrane region" description="Helical" evidence="5">
    <location>
        <begin position="402"/>
        <end position="425"/>
    </location>
</feature>
<feature type="transmembrane region" description="Helical" evidence="5">
    <location>
        <begin position="21"/>
        <end position="38"/>
    </location>
</feature>
<evidence type="ECO:0000259" key="6">
    <source>
        <dbReference type="PROSITE" id="PS50801"/>
    </source>
</evidence>
<feature type="transmembrane region" description="Helical" evidence="5">
    <location>
        <begin position="44"/>
        <end position="67"/>
    </location>
</feature>
<dbReference type="InterPro" id="IPR002645">
    <property type="entry name" value="STAS_dom"/>
</dbReference>
<dbReference type="SUPFAM" id="SSF52091">
    <property type="entry name" value="SpoIIaa-like"/>
    <property type="match status" value="1"/>
</dbReference>
<keyword evidence="8" id="KW-1185">Reference proteome</keyword>
<name>A0A317N097_9GAMM</name>
<keyword evidence="2 5" id="KW-0812">Transmembrane</keyword>
<feature type="domain" description="STAS" evidence="6">
    <location>
        <begin position="453"/>
        <end position="573"/>
    </location>
</feature>
<dbReference type="NCBIfam" id="TIGR00815">
    <property type="entry name" value="sulP"/>
    <property type="match status" value="1"/>
</dbReference>
<comment type="caution">
    <text evidence="7">The sequence shown here is derived from an EMBL/GenBank/DDBJ whole genome shotgun (WGS) entry which is preliminary data.</text>
</comment>
<comment type="subcellular location">
    <subcellularLocation>
        <location evidence="1">Membrane</location>
        <topology evidence="1">Multi-pass membrane protein</topology>
    </subcellularLocation>
</comment>
<dbReference type="Gene3D" id="3.30.750.24">
    <property type="entry name" value="STAS domain"/>
    <property type="match status" value="1"/>
</dbReference>
<evidence type="ECO:0000256" key="4">
    <source>
        <dbReference type="ARBA" id="ARBA00023136"/>
    </source>
</evidence>
<sequence length="579" mass="61362">MSIAWSRYFPWLRWGRHYRRIDLATDVLAGVIVTIMLIPQSLAYAMLANLPLHTGLYAGLLAPLLYALCGGSRVLAVGPVAVVSLMTASAVGPLAAHSGLPPTAVALTLALMVGLMSLAMAALGLGAIAHFLSHPVISGLMSASALIIAIGQLKHIFGIPIDGATLPPLLEGLWQHLGTLHAATTVIGIAAILFLLWAERKLKPLLRRIGLGETLADMLARLSPVLAVIGGIVAVRVFGLSDVRVVGDIPRGLPPFTVPPLDPALLREMLWPALMITLIGFIESVAVAQSFAARRRENVDPSEELRGLGLANLAAACSGAYPVSGGLSRTVMSYAAGAVSPLAGVFTGVLVAATLGWLTPYFHDLPHAVLAATIIVSIVKLIDVRGTLKIWRVSRADGIALAVTALFTLIYGVETGLLAGVLTAVGDFLWRASRPHFAIVGRVPGTEHFRNVRRHQVIESERVLTVRVDGSLVFCNAAWLEDLVGELVAVRPLLTDVILMCPGVNTIDASGLESLERINERLQTGGLRLHLSEVKGPVMDRLAVSGLLEHLSGEVFLSQFQAMSRLDAAVLSDCPAVAR</sequence>
<dbReference type="InterPro" id="IPR001902">
    <property type="entry name" value="SLC26A/SulP_fam"/>
</dbReference>
<protein>
    <submittedName>
        <fullName evidence="7">SulP family sulfate permease</fullName>
    </submittedName>
</protein>
<dbReference type="OrthoDB" id="9769739at2"/>
<accession>A0A317N097</accession>
<evidence type="ECO:0000256" key="3">
    <source>
        <dbReference type="ARBA" id="ARBA00022989"/>
    </source>
</evidence>
<dbReference type="GO" id="GO:0055085">
    <property type="term" value="P:transmembrane transport"/>
    <property type="evidence" value="ECO:0007669"/>
    <property type="project" value="InterPro"/>
</dbReference>
<gene>
    <name evidence="7" type="ORF">C7443_102449</name>
</gene>
<dbReference type="InterPro" id="IPR036513">
    <property type="entry name" value="STAS_dom_sf"/>
</dbReference>
<dbReference type="GO" id="GO:0016020">
    <property type="term" value="C:membrane"/>
    <property type="evidence" value="ECO:0007669"/>
    <property type="project" value="UniProtKB-SubCell"/>
</dbReference>
<feature type="transmembrane region" description="Helical" evidence="5">
    <location>
        <begin position="74"/>
        <end position="92"/>
    </location>
</feature>
<organism evidence="7 8">
    <name type="scientific">Plasticicumulans acidivorans</name>
    <dbReference type="NCBI Taxonomy" id="886464"/>
    <lineage>
        <taxon>Bacteria</taxon>
        <taxon>Pseudomonadati</taxon>
        <taxon>Pseudomonadota</taxon>
        <taxon>Gammaproteobacteria</taxon>
        <taxon>Candidatus Competibacteraceae</taxon>
        <taxon>Plasticicumulans</taxon>
    </lineage>
</organism>
<feature type="transmembrane region" description="Helical" evidence="5">
    <location>
        <begin position="219"/>
        <end position="238"/>
    </location>
</feature>
<evidence type="ECO:0000256" key="5">
    <source>
        <dbReference type="SAM" id="Phobius"/>
    </source>
</evidence>
<dbReference type="AlphaFoldDB" id="A0A317N097"/>